<evidence type="ECO:0000256" key="3">
    <source>
        <dbReference type="ARBA" id="ARBA00022801"/>
    </source>
</evidence>
<reference evidence="9 10" key="1">
    <citation type="submission" date="2018-03" db="EMBL/GenBank/DDBJ databases">
        <title>Marinobacter brunus sp. nov., a marine bacterium of Gamma-proteobacteria isolated from the surface seawater of the South China Sea.</title>
        <authorList>
            <person name="Cheng H."/>
            <person name="Wu Y.-H."/>
            <person name="Xamxidin M."/>
            <person name="Xu X.-W."/>
        </authorList>
    </citation>
    <scope>NUCLEOTIDE SEQUENCE [LARGE SCALE GENOMIC DNA]</scope>
    <source>
        <strain evidence="9 10">JCM 30472</strain>
    </source>
</reference>
<protein>
    <submittedName>
        <fullName evidence="9">Peptidase M48</fullName>
    </submittedName>
</protein>
<dbReference type="GO" id="GO:0046872">
    <property type="term" value="F:metal ion binding"/>
    <property type="evidence" value="ECO:0007669"/>
    <property type="project" value="UniProtKB-KW"/>
</dbReference>
<evidence type="ECO:0000256" key="6">
    <source>
        <dbReference type="PROSITE-ProRule" id="PRU00339"/>
    </source>
</evidence>
<dbReference type="Gene3D" id="1.25.40.10">
    <property type="entry name" value="Tetratricopeptide repeat domain"/>
    <property type="match status" value="1"/>
</dbReference>
<dbReference type="GO" id="GO:0016020">
    <property type="term" value="C:membrane"/>
    <property type="evidence" value="ECO:0007669"/>
    <property type="project" value="TreeGrafter"/>
</dbReference>
<dbReference type="InterPro" id="IPR001915">
    <property type="entry name" value="Peptidase_M48"/>
</dbReference>
<evidence type="ECO:0000256" key="1">
    <source>
        <dbReference type="ARBA" id="ARBA00022670"/>
    </source>
</evidence>
<keyword evidence="6" id="KW-0802">TPR repeat</keyword>
<dbReference type="InterPro" id="IPR051156">
    <property type="entry name" value="Mito/Outer_Membr_Metalloprot"/>
</dbReference>
<dbReference type="EMBL" id="PXNN01000006">
    <property type="protein sequence ID" value="PSF09345.1"/>
    <property type="molecule type" value="Genomic_DNA"/>
</dbReference>
<dbReference type="PANTHER" id="PTHR22726:SF1">
    <property type="entry name" value="METALLOENDOPEPTIDASE OMA1, MITOCHONDRIAL"/>
    <property type="match status" value="1"/>
</dbReference>
<dbReference type="GO" id="GO:0004222">
    <property type="term" value="F:metalloendopeptidase activity"/>
    <property type="evidence" value="ECO:0007669"/>
    <property type="project" value="InterPro"/>
</dbReference>
<feature type="domain" description="Peptidase M48" evidence="8">
    <location>
        <begin position="59"/>
        <end position="237"/>
    </location>
</feature>
<comment type="similarity">
    <text evidence="7">Belongs to the peptidase M48 family.</text>
</comment>
<comment type="caution">
    <text evidence="9">The sequence shown here is derived from an EMBL/GenBank/DDBJ whole genome shotgun (WGS) entry which is preliminary data.</text>
</comment>
<evidence type="ECO:0000313" key="9">
    <source>
        <dbReference type="EMBL" id="PSF09345.1"/>
    </source>
</evidence>
<dbReference type="SUPFAM" id="SSF48452">
    <property type="entry name" value="TPR-like"/>
    <property type="match status" value="1"/>
</dbReference>
<dbReference type="Gene3D" id="3.30.2010.10">
    <property type="entry name" value="Metalloproteases ('zincins'), catalytic domain"/>
    <property type="match status" value="1"/>
</dbReference>
<sequence>MALAVMFLIITGCAVNPVTGKKQLSLISESQELALGAEQYTPTQQTQGGRFYLDPELTVYVREVGMKMARVSDRPDLPYEFVVLNASAPNAWALPGGKIAVNRGLLVKFDDEAQLASVLGHEIVHAAARHSVQRMQQGMLITAGVAGLGLALSDNEWAGLIMGGAAVGAQLALAQYSQGDELESDAYGIRYMKAAGYDPQAAVELQELFLELSQGRDSSWLDNMFATHPPSAKRVQENQALVSQIGAGGFRGRDIYQRRIAMIKELQPAYDAHDEAMKLASKGDMSGALDSINKAIRQESGEAKFYALRGRIFKKQNETEKAQADFDKAVSLYPEMFEYQLYNGLNALALNNLDKSRGHLERANQVVPTSIAFLRLGDIASRQGRRNDAVKYYSTAAEAGGDVGEEAKRKLAELAR</sequence>
<dbReference type="InterPro" id="IPR011990">
    <property type="entry name" value="TPR-like_helical_dom_sf"/>
</dbReference>
<dbReference type="Pfam" id="PF20308">
    <property type="entry name" value="TPR-S"/>
    <property type="match status" value="1"/>
</dbReference>
<dbReference type="AlphaFoldDB" id="A0A2T1KGU7"/>
<keyword evidence="5 7" id="KW-0482">Metalloprotease</keyword>
<name>A0A2T1KGU7_9GAMM</name>
<accession>A0A2T1KGU7</accession>
<organism evidence="9 10">
    <name type="scientific">Marinobacter halophilus</name>
    <dbReference type="NCBI Taxonomy" id="1323740"/>
    <lineage>
        <taxon>Bacteria</taxon>
        <taxon>Pseudomonadati</taxon>
        <taxon>Pseudomonadota</taxon>
        <taxon>Gammaproteobacteria</taxon>
        <taxon>Pseudomonadales</taxon>
        <taxon>Marinobacteraceae</taxon>
        <taxon>Marinobacter</taxon>
    </lineage>
</organism>
<evidence type="ECO:0000313" key="10">
    <source>
        <dbReference type="Proteomes" id="UP000238385"/>
    </source>
</evidence>
<dbReference type="InterPro" id="IPR019734">
    <property type="entry name" value="TPR_rpt"/>
</dbReference>
<keyword evidence="10" id="KW-1185">Reference proteome</keyword>
<evidence type="ECO:0000256" key="5">
    <source>
        <dbReference type="ARBA" id="ARBA00023049"/>
    </source>
</evidence>
<keyword evidence="2" id="KW-0479">Metal-binding</keyword>
<dbReference type="PANTHER" id="PTHR22726">
    <property type="entry name" value="METALLOENDOPEPTIDASE OMA1"/>
    <property type="match status" value="1"/>
</dbReference>
<evidence type="ECO:0000256" key="2">
    <source>
        <dbReference type="ARBA" id="ARBA00022723"/>
    </source>
</evidence>
<evidence type="ECO:0000256" key="4">
    <source>
        <dbReference type="ARBA" id="ARBA00022833"/>
    </source>
</evidence>
<keyword evidence="3 7" id="KW-0378">Hydrolase</keyword>
<dbReference type="InterPro" id="IPR046880">
    <property type="entry name" value="TPR-S"/>
</dbReference>
<dbReference type="Pfam" id="PF01435">
    <property type="entry name" value="Peptidase_M48"/>
    <property type="match status" value="1"/>
</dbReference>
<keyword evidence="4 7" id="KW-0862">Zinc</keyword>
<dbReference type="GO" id="GO:0051603">
    <property type="term" value="P:proteolysis involved in protein catabolic process"/>
    <property type="evidence" value="ECO:0007669"/>
    <property type="project" value="TreeGrafter"/>
</dbReference>
<feature type="repeat" description="TPR" evidence="6">
    <location>
        <begin position="303"/>
        <end position="336"/>
    </location>
</feature>
<dbReference type="RefSeq" id="WP_106670584.1">
    <property type="nucleotide sequence ID" value="NZ_BMFE01000003.1"/>
</dbReference>
<dbReference type="SMART" id="SM00028">
    <property type="entry name" value="TPR"/>
    <property type="match status" value="2"/>
</dbReference>
<proteinExistence type="inferred from homology"/>
<dbReference type="Proteomes" id="UP000238385">
    <property type="component" value="Unassembled WGS sequence"/>
</dbReference>
<dbReference type="OrthoDB" id="9810445at2"/>
<dbReference type="PROSITE" id="PS50005">
    <property type="entry name" value="TPR"/>
    <property type="match status" value="1"/>
</dbReference>
<keyword evidence="1 7" id="KW-0645">Protease</keyword>
<gene>
    <name evidence="9" type="ORF">C7H08_04550</name>
</gene>
<evidence type="ECO:0000259" key="8">
    <source>
        <dbReference type="Pfam" id="PF01435"/>
    </source>
</evidence>
<comment type="cofactor">
    <cofactor evidence="7">
        <name>Zn(2+)</name>
        <dbReference type="ChEBI" id="CHEBI:29105"/>
    </cofactor>
    <text evidence="7">Binds 1 zinc ion per subunit.</text>
</comment>
<evidence type="ECO:0000256" key="7">
    <source>
        <dbReference type="RuleBase" id="RU003983"/>
    </source>
</evidence>